<evidence type="ECO:0000256" key="7">
    <source>
        <dbReference type="ARBA" id="ARBA00022840"/>
    </source>
</evidence>
<proteinExistence type="inferred from homology"/>
<feature type="domain" description="Mur ligase central" evidence="17">
    <location>
        <begin position="120"/>
        <end position="296"/>
    </location>
</feature>
<keyword evidence="5 14" id="KW-0436">Ligase</keyword>
<feature type="domain" description="Mur ligase C-terminal" evidence="16">
    <location>
        <begin position="318"/>
        <end position="441"/>
    </location>
</feature>
<keyword evidence="6 14" id="KW-0547">Nucleotide-binding</keyword>
<evidence type="ECO:0000256" key="14">
    <source>
        <dbReference type="HAMAP-Rule" id="MF_00639"/>
    </source>
</evidence>
<keyword evidence="10 14" id="KW-0961">Cell wall biogenesis/degradation</keyword>
<sequence>MSAYDRFLETMSGKHVTVIGIGVSNTPLISLLLEAGAHVTVHDRKTTEELGEIYEGLHDIGVEFSVGSEYLNNLSGDYIFRTPGMHPNQPALVKAREQGSIITSEMEVFMQVCPCPILAITGSDGKTTTTTLTCEILKRAGYTCHLGGNIGHPLLADVPFINENDFAVVELSSFQLMDMTCSPAAALVTNVTPNHLDIHKDMAEYIEAKTHIFVNQKPGAKLVLNADDKVSQDFRPAEGVELLKFSMKGPVENGVYLEDGVIWYAEDGNRRKIMNADEIRIPGAHNIANYMAAICMTHGRVTFDNVCDVAHEFGGVEHRLELVRTLNGVKYYNDSIASSPTRTAAGLRSFKQKVILLAGGHDKKIPYDSFGSIVCDHVKRLVLIDANPDDSTAPAIKASVQAADNYKADELPIDTYDDFEKAVRGAAAVAQEGDIVLMSPASASFDIFKNFMERGNRFKDIVNSL</sequence>
<comment type="pathway">
    <text evidence="14 15">Cell wall biogenesis; peptidoglycan biosynthesis.</text>
</comment>
<dbReference type="InterPro" id="IPR013221">
    <property type="entry name" value="Mur_ligase_cen"/>
</dbReference>
<protein>
    <recommendedName>
        <fullName evidence="4 14">UDP-N-acetylmuramoylalanine--D-glutamate ligase</fullName>
        <ecNumber evidence="3 14">6.3.2.9</ecNumber>
    </recommendedName>
    <alternativeName>
        <fullName evidence="12 14">D-glutamic acid-adding enzyme</fullName>
    </alternativeName>
    <alternativeName>
        <fullName evidence="11 14">UDP-N-acetylmuramoyl-L-alanyl-D-glutamate synthetase</fullName>
    </alternativeName>
</protein>
<dbReference type="NCBIfam" id="TIGR01087">
    <property type="entry name" value="murD"/>
    <property type="match status" value="1"/>
</dbReference>
<evidence type="ECO:0000256" key="4">
    <source>
        <dbReference type="ARBA" id="ARBA00015655"/>
    </source>
</evidence>
<keyword evidence="7 14" id="KW-0067">ATP-binding</keyword>
<dbReference type="Pfam" id="PF02875">
    <property type="entry name" value="Mur_ligase_C"/>
    <property type="match status" value="1"/>
</dbReference>
<keyword evidence="14" id="KW-0963">Cytoplasm</keyword>
<dbReference type="PANTHER" id="PTHR43692:SF1">
    <property type="entry name" value="UDP-N-ACETYLMURAMOYLALANINE--D-GLUTAMATE LIGASE"/>
    <property type="match status" value="1"/>
</dbReference>
<comment type="caution">
    <text evidence="18">The sequence shown here is derived from an EMBL/GenBank/DDBJ whole genome shotgun (WGS) entry which is preliminary data.</text>
</comment>
<accession>A0ABS6EN85</accession>
<evidence type="ECO:0000313" key="18">
    <source>
        <dbReference type="EMBL" id="MBU5489150.1"/>
    </source>
</evidence>
<dbReference type="Proteomes" id="UP000783588">
    <property type="component" value="Unassembled WGS sequence"/>
</dbReference>
<feature type="binding site" evidence="14">
    <location>
        <begin position="122"/>
        <end position="128"/>
    </location>
    <ligand>
        <name>ATP</name>
        <dbReference type="ChEBI" id="CHEBI:30616"/>
    </ligand>
</feature>
<dbReference type="EC" id="6.3.2.9" evidence="3 14"/>
<dbReference type="HAMAP" id="MF_00639">
    <property type="entry name" value="MurD"/>
    <property type="match status" value="1"/>
</dbReference>
<name>A0ABS6EN85_9FIRM</name>
<evidence type="ECO:0000256" key="10">
    <source>
        <dbReference type="ARBA" id="ARBA00023316"/>
    </source>
</evidence>
<evidence type="ECO:0000256" key="15">
    <source>
        <dbReference type="RuleBase" id="RU003664"/>
    </source>
</evidence>
<organism evidence="18 19">
    <name type="scientific">Butyricicoccus intestinisimiae</name>
    <dbReference type="NCBI Taxonomy" id="2841509"/>
    <lineage>
        <taxon>Bacteria</taxon>
        <taxon>Bacillati</taxon>
        <taxon>Bacillota</taxon>
        <taxon>Clostridia</taxon>
        <taxon>Eubacteriales</taxon>
        <taxon>Butyricicoccaceae</taxon>
        <taxon>Butyricicoccus</taxon>
    </lineage>
</organism>
<evidence type="ECO:0000256" key="5">
    <source>
        <dbReference type="ARBA" id="ARBA00022598"/>
    </source>
</evidence>
<evidence type="ECO:0000259" key="17">
    <source>
        <dbReference type="Pfam" id="PF08245"/>
    </source>
</evidence>
<evidence type="ECO:0000256" key="12">
    <source>
        <dbReference type="ARBA" id="ARBA00032324"/>
    </source>
</evidence>
<comment type="similarity">
    <text evidence="2 14">Belongs to the MurCDEF family.</text>
</comment>
<keyword evidence="8 14" id="KW-0133">Cell shape</keyword>
<evidence type="ECO:0000256" key="8">
    <source>
        <dbReference type="ARBA" id="ARBA00022960"/>
    </source>
</evidence>
<evidence type="ECO:0000256" key="6">
    <source>
        <dbReference type="ARBA" id="ARBA00022741"/>
    </source>
</evidence>
<gene>
    <name evidence="14" type="primary">murD</name>
    <name evidence="18" type="ORF">KQI75_00675</name>
</gene>
<keyword evidence="14 15" id="KW-0132">Cell division</keyword>
<comment type="function">
    <text evidence="1 14 15">Cell wall formation. Catalyzes the addition of glutamate to the nucleotide precursor UDP-N-acetylmuramoyl-L-alanine (UMA).</text>
</comment>
<comment type="catalytic activity">
    <reaction evidence="13 14 15">
        <text>UDP-N-acetyl-alpha-D-muramoyl-L-alanine + D-glutamate + ATP = UDP-N-acetyl-alpha-D-muramoyl-L-alanyl-D-glutamate + ADP + phosphate + H(+)</text>
        <dbReference type="Rhea" id="RHEA:16429"/>
        <dbReference type="ChEBI" id="CHEBI:15378"/>
        <dbReference type="ChEBI" id="CHEBI:29986"/>
        <dbReference type="ChEBI" id="CHEBI:30616"/>
        <dbReference type="ChEBI" id="CHEBI:43474"/>
        <dbReference type="ChEBI" id="CHEBI:83898"/>
        <dbReference type="ChEBI" id="CHEBI:83900"/>
        <dbReference type="ChEBI" id="CHEBI:456216"/>
        <dbReference type="EC" id="6.3.2.9"/>
    </reaction>
</comment>
<evidence type="ECO:0000256" key="13">
    <source>
        <dbReference type="ARBA" id="ARBA00047632"/>
    </source>
</evidence>
<dbReference type="EMBL" id="JAHLQI010000001">
    <property type="protein sequence ID" value="MBU5489150.1"/>
    <property type="molecule type" value="Genomic_DNA"/>
</dbReference>
<keyword evidence="19" id="KW-1185">Reference proteome</keyword>
<dbReference type="PANTHER" id="PTHR43692">
    <property type="entry name" value="UDP-N-ACETYLMURAMOYLALANINE--D-GLUTAMATE LIGASE"/>
    <property type="match status" value="1"/>
</dbReference>
<dbReference type="Pfam" id="PF08245">
    <property type="entry name" value="Mur_ligase_M"/>
    <property type="match status" value="1"/>
</dbReference>
<comment type="subcellular location">
    <subcellularLocation>
        <location evidence="14 15">Cytoplasm</location>
    </subcellularLocation>
</comment>
<evidence type="ECO:0000256" key="9">
    <source>
        <dbReference type="ARBA" id="ARBA00022984"/>
    </source>
</evidence>
<evidence type="ECO:0000256" key="2">
    <source>
        <dbReference type="ARBA" id="ARBA00010416"/>
    </source>
</evidence>
<dbReference type="InterPro" id="IPR005762">
    <property type="entry name" value="MurD"/>
</dbReference>
<keyword evidence="9 14" id="KW-0573">Peptidoglycan synthesis</keyword>
<dbReference type="RefSeq" id="WP_216468763.1">
    <property type="nucleotide sequence ID" value="NZ_JAHLQI010000001.1"/>
</dbReference>
<evidence type="ECO:0000256" key="11">
    <source>
        <dbReference type="ARBA" id="ARBA00030398"/>
    </source>
</evidence>
<evidence type="ECO:0000313" key="19">
    <source>
        <dbReference type="Proteomes" id="UP000783588"/>
    </source>
</evidence>
<keyword evidence="14 15" id="KW-0131">Cell cycle</keyword>
<evidence type="ECO:0000259" key="16">
    <source>
        <dbReference type="Pfam" id="PF02875"/>
    </source>
</evidence>
<reference evidence="18 19" key="1">
    <citation type="submission" date="2021-06" db="EMBL/GenBank/DDBJ databases">
        <authorList>
            <person name="Sun Q."/>
            <person name="Li D."/>
        </authorList>
    </citation>
    <scope>NUCLEOTIDE SEQUENCE [LARGE SCALE GENOMIC DNA]</scope>
    <source>
        <strain evidence="18 19">MSJd-7</strain>
    </source>
</reference>
<evidence type="ECO:0000256" key="3">
    <source>
        <dbReference type="ARBA" id="ARBA00012212"/>
    </source>
</evidence>
<dbReference type="InterPro" id="IPR004101">
    <property type="entry name" value="Mur_ligase_C"/>
</dbReference>
<dbReference type="GO" id="GO:0008764">
    <property type="term" value="F:UDP-N-acetylmuramoylalanine-D-glutamate ligase activity"/>
    <property type="evidence" value="ECO:0007669"/>
    <property type="project" value="UniProtKB-EC"/>
</dbReference>
<evidence type="ECO:0000256" key="1">
    <source>
        <dbReference type="ARBA" id="ARBA00002734"/>
    </source>
</evidence>